<dbReference type="Gene3D" id="1.10.10.60">
    <property type="entry name" value="Homeodomain-like"/>
    <property type="match status" value="1"/>
</dbReference>
<sequence length="579" mass="65775">MGKCSQLTALSRINKTIYYNFDLFSSIRSFKDGATLCYARGTQYSSETLQTAISDVKRDATTVRRASKIYKIPYSTLQSYIKGRRGKKSQTGGRPPALPIEDERKLAEYLKIMEKWGFGMSPLEVIDCVEKYVIGNDLTTPFKSGRPKEYWFLNCKRRHNLSIKKPQSVEYSCKKMTDPFIVNAYFDLLHSTLQSFDLFQKSSQIWNLYKTSVCTDPSKTKIVGERGKAISRTTGVCGKENITCLNAVSASCAKAPPLIIFKGVNVWSTWVPDTTKGEESYPGMTFAASTNGWITSEIFFNYFEKSFIPALGPERPVLLIYDGHATHLSSNVVNLAKRENIVILKLPPHTSHLLQPLDLCLFKSLKVEWGQKLCTWQRNHSGMRIPKKEFCMLLGSVWANVKTEIIESGFRKASIVPFNRTVVPKEKFDPEAWKNQNGGEEINNDNYTSLNRENQNNRLSFENILLKTVKQKPLSGTNQKRKRIAQGAEVITATEVAVRTENEKRKGTKKNLKKTKSPPGRKGNPTKKYITSDTDSSEDLSDPQYIDTDDDLDSENFEDDLLSKDTFMKRMKRLIMMST</sequence>
<gene>
    <name evidence="5" type="ORF">NQ314_013613</name>
</gene>
<protein>
    <recommendedName>
        <fullName evidence="7">Transposase</fullName>
    </recommendedName>
</protein>
<reference evidence="5" key="1">
    <citation type="journal article" date="2023" name="Insect Mol. Biol.">
        <title>Genome sequencing provides insights into the evolution of gene families encoding plant cell wall-degrading enzymes in longhorned beetles.</title>
        <authorList>
            <person name="Shin N.R."/>
            <person name="Okamura Y."/>
            <person name="Kirsch R."/>
            <person name="Pauchet Y."/>
        </authorList>
    </citation>
    <scope>NUCLEOTIDE SEQUENCE</scope>
    <source>
        <strain evidence="5">RBIC_L_NR</strain>
    </source>
</reference>
<organism evidence="5 6">
    <name type="scientific">Rhamnusium bicolor</name>
    <dbReference type="NCBI Taxonomy" id="1586634"/>
    <lineage>
        <taxon>Eukaryota</taxon>
        <taxon>Metazoa</taxon>
        <taxon>Ecdysozoa</taxon>
        <taxon>Arthropoda</taxon>
        <taxon>Hexapoda</taxon>
        <taxon>Insecta</taxon>
        <taxon>Pterygota</taxon>
        <taxon>Neoptera</taxon>
        <taxon>Endopterygota</taxon>
        <taxon>Coleoptera</taxon>
        <taxon>Polyphaga</taxon>
        <taxon>Cucujiformia</taxon>
        <taxon>Chrysomeloidea</taxon>
        <taxon>Cerambycidae</taxon>
        <taxon>Lepturinae</taxon>
        <taxon>Rhagiini</taxon>
        <taxon>Rhamnusium</taxon>
    </lineage>
</organism>
<dbReference type="InterPro" id="IPR007889">
    <property type="entry name" value="HTH_Psq"/>
</dbReference>
<dbReference type="Gene3D" id="3.30.420.10">
    <property type="entry name" value="Ribonuclease H-like superfamily/Ribonuclease H"/>
    <property type="match status" value="1"/>
</dbReference>
<dbReference type="GO" id="GO:0005634">
    <property type="term" value="C:nucleus"/>
    <property type="evidence" value="ECO:0007669"/>
    <property type="project" value="UniProtKB-SubCell"/>
</dbReference>
<evidence type="ECO:0000256" key="2">
    <source>
        <dbReference type="SAM" id="MobiDB-lite"/>
    </source>
</evidence>
<feature type="compositionally biased region" description="Basic residues" evidence="2">
    <location>
        <begin position="506"/>
        <end position="516"/>
    </location>
</feature>
<evidence type="ECO:0000313" key="6">
    <source>
        <dbReference type="Proteomes" id="UP001162156"/>
    </source>
</evidence>
<feature type="domain" description="DDE-1" evidence="3">
    <location>
        <begin position="244"/>
        <end position="410"/>
    </location>
</feature>
<dbReference type="InterPro" id="IPR004875">
    <property type="entry name" value="DDE_SF_endonuclease_dom"/>
</dbReference>
<feature type="region of interest" description="Disordered" evidence="2">
    <location>
        <begin position="500"/>
        <end position="555"/>
    </location>
</feature>
<dbReference type="PANTHER" id="PTHR19303:SF74">
    <property type="entry name" value="POGO TRANSPOSABLE ELEMENT WITH KRAB DOMAIN"/>
    <property type="match status" value="1"/>
</dbReference>
<dbReference type="Proteomes" id="UP001162156">
    <property type="component" value="Unassembled WGS sequence"/>
</dbReference>
<evidence type="ECO:0000256" key="1">
    <source>
        <dbReference type="ARBA" id="ARBA00004123"/>
    </source>
</evidence>
<dbReference type="PANTHER" id="PTHR19303">
    <property type="entry name" value="TRANSPOSON"/>
    <property type="match status" value="1"/>
</dbReference>
<comment type="caution">
    <text evidence="5">The sequence shown here is derived from an EMBL/GenBank/DDBJ whole genome shotgun (WGS) entry which is preliminary data.</text>
</comment>
<evidence type="ECO:0008006" key="7">
    <source>
        <dbReference type="Google" id="ProtNLM"/>
    </source>
</evidence>
<dbReference type="EMBL" id="JANEYF010003791">
    <property type="protein sequence ID" value="KAJ8934038.1"/>
    <property type="molecule type" value="Genomic_DNA"/>
</dbReference>
<dbReference type="InterPro" id="IPR009057">
    <property type="entry name" value="Homeodomain-like_sf"/>
</dbReference>
<comment type="subcellular location">
    <subcellularLocation>
        <location evidence="1">Nucleus</location>
    </subcellularLocation>
</comment>
<name>A0AAV8X688_9CUCU</name>
<proteinExistence type="predicted"/>
<dbReference type="SUPFAM" id="SSF46689">
    <property type="entry name" value="Homeodomain-like"/>
    <property type="match status" value="1"/>
</dbReference>
<evidence type="ECO:0000313" key="5">
    <source>
        <dbReference type="EMBL" id="KAJ8934038.1"/>
    </source>
</evidence>
<accession>A0AAV8X688</accession>
<feature type="domain" description="HTH psq-type" evidence="4">
    <location>
        <begin position="47"/>
        <end position="86"/>
    </location>
</feature>
<keyword evidence="6" id="KW-1185">Reference proteome</keyword>
<dbReference type="AlphaFoldDB" id="A0AAV8X688"/>
<feature type="compositionally biased region" description="Acidic residues" evidence="2">
    <location>
        <begin position="535"/>
        <end position="555"/>
    </location>
</feature>
<dbReference type="GO" id="GO:0003677">
    <property type="term" value="F:DNA binding"/>
    <property type="evidence" value="ECO:0007669"/>
    <property type="project" value="InterPro"/>
</dbReference>
<evidence type="ECO:0000259" key="4">
    <source>
        <dbReference type="Pfam" id="PF05225"/>
    </source>
</evidence>
<dbReference type="InterPro" id="IPR036397">
    <property type="entry name" value="RNaseH_sf"/>
</dbReference>
<dbReference type="Pfam" id="PF03184">
    <property type="entry name" value="DDE_1"/>
    <property type="match status" value="1"/>
</dbReference>
<dbReference type="InterPro" id="IPR050863">
    <property type="entry name" value="CenT-Element_Derived"/>
</dbReference>
<dbReference type="Pfam" id="PF05225">
    <property type="entry name" value="HTH_psq"/>
    <property type="match status" value="1"/>
</dbReference>
<evidence type="ECO:0000259" key="3">
    <source>
        <dbReference type="Pfam" id="PF03184"/>
    </source>
</evidence>